<reference evidence="1" key="1">
    <citation type="journal article" date="2021" name="Environ. Microbiol.">
        <title>Gene family expansions and transcriptome signatures uncover fungal adaptations to wood decay.</title>
        <authorList>
            <person name="Hage H."/>
            <person name="Miyauchi S."/>
            <person name="Viragh M."/>
            <person name="Drula E."/>
            <person name="Min B."/>
            <person name="Chaduli D."/>
            <person name="Navarro D."/>
            <person name="Favel A."/>
            <person name="Norest M."/>
            <person name="Lesage-Meessen L."/>
            <person name="Balint B."/>
            <person name="Merenyi Z."/>
            <person name="de Eugenio L."/>
            <person name="Morin E."/>
            <person name="Martinez A.T."/>
            <person name="Baldrian P."/>
            <person name="Stursova M."/>
            <person name="Martinez M.J."/>
            <person name="Novotny C."/>
            <person name="Magnuson J.K."/>
            <person name="Spatafora J.W."/>
            <person name="Maurice S."/>
            <person name="Pangilinan J."/>
            <person name="Andreopoulos W."/>
            <person name="LaButti K."/>
            <person name="Hundley H."/>
            <person name="Na H."/>
            <person name="Kuo A."/>
            <person name="Barry K."/>
            <person name="Lipzen A."/>
            <person name="Henrissat B."/>
            <person name="Riley R."/>
            <person name="Ahrendt S."/>
            <person name="Nagy L.G."/>
            <person name="Grigoriev I.V."/>
            <person name="Martin F."/>
            <person name="Rosso M.N."/>
        </authorList>
    </citation>
    <scope>NUCLEOTIDE SEQUENCE</scope>
    <source>
        <strain evidence="1">CBS 384.51</strain>
    </source>
</reference>
<dbReference type="Proteomes" id="UP001055072">
    <property type="component" value="Unassembled WGS sequence"/>
</dbReference>
<comment type="caution">
    <text evidence="1">The sequence shown here is derived from an EMBL/GenBank/DDBJ whole genome shotgun (WGS) entry which is preliminary data.</text>
</comment>
<name>A0ACB8UJ75_9APHY</name>
<proteinExistence type="predicted"/>
<accession>A0ACB8UJ75</accession>
<dbReference type="EMBL" id="MU274900">
    <property type="protein sequence ID" value="KAI0094386.1"/>
    <property type="molecule type" value="Genomic_DNA"/>
</dbReference>
<protein>
    <submittedName>
        <fullName evidence="1">Uncharacterized protein</fullName>
    </submittedName>
</protein>
<gene>
    <name evidence="1" type="ORF">BDY19DRAFT_16695</name>
</gene>
<keyword evidence="2" id="KW-1185">Reference proteome</keyword>
<sequence length="267" mass="30192">MKMDSGEGWQDHLHFSLLGEHVLFPSLHLDSARRLVEAAVLTVVICATERCLTYAINTSWTPFKWTQRTRLRKALWKATLYWVVTLLRLLYMLIAMTFSMWLILVTVTTLATGQFIIEYLETPDFRSLQGLEHIEEPLLKPEDTYDTSYPLHPYGVHEHANDEYPYKLSSSSGSTSSLPRARPSSSEANVDPEPPFARPRSKSKPDAIWIHPTESNIARADARAIQLGLVQGDTNFVNANQLPAEGETAWEIGRGRDVARELLGKSK</sequence>
<evidence type="ECO:0000313" key="1">
    <source>
        <dbReference type="EMBL" id="KAI0094386.1"/>
    </source>
</evidence>
<evidence type="ECO:0000313" key="2">
    <source>
        <dbReference type="Proteomes" id="UP001055072"/>
    </source>
</evidence>
<organism evidence="1 2">
    <name type="scientific">Irpex rosettiformis</name>
    <dbReference type="NCBI Taxonomy" id="378272"/>
    <lineage>
        <taxon>Eukaryota</taxon>
        <taxon>Fungi</taxon>
        <taxon>Dikarya</taxon>
        <taxon>Basidiomycota</taxon>
        <taxon>Agaricomycotina</taxon>
        <taxon>Agaricomycetes</taxon>
        <taxon>Polyporales</taxon>
        <taxon>Irpicaceae</taxon>
        <taxon>Irpex</taxon>
    </lineage>
</organism>